<dbReference type="InterPro" id="IPR038766">
    <property type="entry name" value="Membrane_comp_ABC_pdt"/>
</dbReference>
<dbReference type="PANTHER" id="PTHR30287">
    <property type="entry name" value="MEMBRANE COMPONENT OF PREDICTED ABC SUPERFAMILY METABOLITE UPTAKE TRANSPORTER"/>
    <property type="match status" value="1"/>
</dbReference>
<evidence type="ECO:0000313" key="9">
    <source>
        <dbReference type="Proteomes" id="UP000290243"/>
    </source>
</evidence>
<reference evidence="8 9" key="1">
    <citation type="submission" date="2019-01" db="EMBL/GenBank/DDBJ databases">
        <authorList>
            <consortium name="Pathogen Informatics"/>
        </authorList>
    </citation>
    <scope>NUCLEOTIDE SEQUENCE [LARGE SCALE GENOMIC DNA]</scope>
    <source>
        <strain evidence="8 9">NCTC10168</strain>
    </source>
</reference>
<evidence type="ECO:0000259" key="7">
    <source>
        <dbReference type="Pfam" id="PF02687"/>
    </source>
</evidence>
<proteinExistence type="predicted"/>
<gene>
    <name evidence="8" type="ORF">NCTC10168_00540</name>
</gene>
<comment type="subcellular location">
    <subcellularLocation>
        <location evidence="1">Cell membrane</location>
        <topology evidence="1">Multi-pass membrane protein</topology>
    </subcellularLocation>
</comment>
<evidence type="ECO:0000256" key="5">
    <source>
        <dbReference type="ARBA" id="ARBA00023136"/>
    </source>
</evidence>
<name>A0A449B4S6_9BACT</name>
<evidence type="ECO:0000313" key="8">
    <source>
        <dbReference type="EMBL" id="VEU75613.1"/>
    </source>
</evidence>
<evidence type="ECO:0000256" key="1">
    <source>
        <dbReference type="ARBA" id="ARBA00004651"/>
    </source>
</evidence>
<dbReference type="InterPro" id="IPR003838">
    <property type="entry name" value="ABC3_permease_C"/>
</dbReference>
<evidence type="ECO:0000256" key="3">
    <source>
        <dbReference type="ARBA" id="ARBA00022692"/>
    </source>
</evidence>
<feature type="transmembrane region" description="Helical" evidence="6">
    <location>
        <begin position="2579"/>
        <end position="2606"/>
    </location>
</feature>
<dbReference type="KEGG" id="mmau:NCTC10168_00540"/>
<sequence>MWKLIKEVFKSLSKNKVMVIGLSILIFLTSAIFTLLFTLRSTIVTGFNNYKEVSKMQDITVDLNLPTQGTAYNQGYYLNGETLDTLKLKNKKDYSPIKYYVKDPKGEYVNTEENILKLGKDDYIKLSNFKYALDNSDINSEYKDYYIKRSNIENFYDIYKANKNNSLVNFNLGTSIEDANNATFFITENRKFKLYSKEESNYFEILNDISLSLSDSITFDKKYLLSDVMQIKYEKDSENNEIILAYQLSPLYINVKTKEATFDYSKGNKWNYEKEGIILPSHLWISKFGFSKYVNDFVFIQSNKNLDLRKFLEYPNENEVKINENLVFKNNILISDLIDDEKMLTRKSNVYIQFDKNKEIKVSKEYLMQKRTLINFERYNYSTTFNDINKSKWTGAFYTYMESLNKNSKVDSLDKKTLDDLSYFSYWKKIKSTYLLDYSNNSYTNSSIELPINELDLEVLLYNQNEDREEPNGKPYSLNQIYADKILNIDSYIKKLNLSKEEELKQINNSEIRAEKFNFIKSKAYEVTKDKIINEVTNIVGEDNIGLRKTITVDSINEKTNKQNTFHFVNVGNKDSKVENVKLNVGKLFNEEKEKTPLTTISNNVNNVYTSNQVPPYIASLIIQSIGKNLYPNVNYIKPKYIFDNVYDVNPDDSSVNIENSKIVILNKYFKENIKNNDELKAESDKLNLGIIFRGNNYKLVSLVNDNNTIYWKTIYNENFKFNGFDKGFLSKWLEKNNLTISTEFIKTDDLGWVKQDNQLSNLVYIPLEFLSPKAELINEIVSFGKVDFLTEAIQKYLLNDNLVKENFLSEENVFAFSEALKKALNENNFANSFSTSKINQSQLPKIMFDLLYYLSHDEREDVLKSIFNSILEKIKAKILNSSNELEIRKTYLKSEIKNLYNLIFNLTNIKLSDYISTSNLVDISIDPIKFIDSFKIILLGFDIRKFSEFAKNWYENKYGKSVFYLDESYKYKLSSGNIINWFFNSIDQNTIKQGISELIQNLDFEKLLNLENSNSIFSNLINKYAPNLKNSIKKIISKIKVNNSFDTLKKGLINIINNIDLEVLSNELNNSLEINYLKYEINEYNYEKASYDKKIHNISLETIKPSKGIYSLLKGLFLNPGTNRTFKENIVKMLNLSSLTSEITINNSGKDYKILVPKDDSEKLSLTDLLSIFTNTLKNSNSDIFINYIIEKDIENIIKTISNIETNEQNLIYFSKLNISVQNLLKKYNLTFVKIDKNILLNNLQVIKNFNKSTIGGTNLLISEDDKNAADLLLELFNFNEGNSFWKTIKSTLNTLTDNSITNKYALGAQNFNIFVPWIKIISSKEIKNLNNSEIRLFIQDFLNFAIEEEILKEVNTLSETDNLPFYKETGFGITNGFSNPDLITIFNKNNDSYSNSIFEKFINKHKKFEDLIINNKNLFIKLISLIGSSKIYNYSNKYQNGVYYHVVKKYIEKYLITDEFLNNRELLLSVSQKFLLSFPTELFGISEIITNPILRILYPQILISYATTQKDELGNSNGNLANIVLNKLPNFEQIILEKNNEILNLFDLMFENIDTSLKPLDLDKEITLAIDGAMIQTVFDTKKANKVFGLNIIELINNVLNKIVEPKEIKDIVFNNIESYIAKVNYSYLVKNNKAIYNGKIPETNIGLESLINNIDDKYLININGIKFLIVGEDTTIDYIYPIIDENNLQVNTENQALVYVNDSGFSRVQAAYQGNVVKKALLVKNSTSYKNVDLKNKITNIVDSSISDSNKLQRVFLYNEVDPVNPERSLRITTILGVISAVSTSTLILMTIFILLVSVSIIFIIKRYISNKNKVLGILLAQGYKPIEIAWSLTVFAAVTSIIGGVLGYVIGNRGQLFIQNIFSLYWTLPKDAIPFSFFTLFLTVFVPYVGMSLLIIVTTLVALKYKPVDLISGTFEAPSGKTFEKIKKFNSNKNVKKRFAWTLAYNGFGKLASFGVSVLLTSVATMFGLASLNVFKNTINSTYENRNYKFKVDLVTPTTEGGNYLTFKANDLNNSIYVPIGELIEGNRESADFFKPGYSKIINFNGNNGNPKNNESHILTQFSANIKVDSGVAVDPWLVAYNGMPDSQKAKIDSIRDQIGYQLTWTQNLNDDGKYLKIDSNGLLSYEDLEGNKYSFFKYYKSQFDKQGSFVYALWDSSNNEYVKTTIKTGTNERNLYRDFLVKGYKKIAEIISKQEENQLETVDIKNYSISNNNSDYWLADKSDLNKKWVQDYFISFGGVLIDEKYDETYTYIDVNKDNLNYRIYGYSKNIQDKNFIKLVDENNNNLFDKLNEKYDENIYPLVINEVLYNKNYWKVGDIVDFKIQNRIDRNLIELTKKIYGENSKEYQDKLKEYNKKTNIKFKIVGINKTFINNELITTKEVADKLIGFDQNNLFNGVITKNEVPIQVTNSASLYSLSGYWSGYDGFDLSSIDKSTLEKMFDEIYDINNGVLATRHKLNKDEIAKLLTADTNAKFTTDLYKNARESAKENIELFANIYNNKLYIALSLTIDSKDIEVGFTNQVGDTIEQISIFIIVISFAISLIILIIMATIMISENEKNIAIWSILGYTQKEKIKMFFGIFIPFMIVAILLSVGIVFSIIPLFNFFLLTTSSIALSLSLKWWHILITILLIFAIFSITSVLVWRGISKMKPVDLLKGK</sequence>
<dbReference type="EMBL" id="LR215037">
    <property type="protein sequence ID" value="VEU75613.1"/>
    <property type="molecule type" value="Genomic_DNA"/>
</dbReference>
<feature type="domain" description="ABC3 transporter permease C-terminal" evidence="7">
    <location>
        <begin position="1791"/>
        <end position="1900"/>
    </location>
</feature>
<dbReference type="PANTHER" id="PTHR30287:SF1">
    <property type="entry name" value="INNER MEMBRANE PROTEIN"/>
    <property type="match status" value="1"/>
</dbReference>
<feature type="transmembrane region" description="Helical" evidence="6">
    <location>
        <begin position="1832"/>
        <end position="1854"/>
    </location>
</feature>
<feature type="transmembrane region" description="Helical" evidence="6">
    <location>
        <begin position="1955"/>
        <end position="1979"/>
    </location>
</feature>
<dbReference type="OrthoDB" id="403889at2"/>
<keyword evidence="3 6" id="KW-0812">Transmembrane</keyword>
<feature type="transmembrane region" description="Helical" evidence="6">
    <location>
        <begin position="2534"/>
        <end position="2558"/>
    </location>
</feature>
<keyword evidence="9" id="KW-1185">Reference proteome</keyword>
<feature type="transmembrane region" description="Helical" evidence="6">
    <location>
        <begin position="1879"/>
        <end position="1907"/>
    </location>
</feature>
<keyword evidence="4 6" id="KW-1133">Transmembrane helix</keyword>
<accession>A0A449B4S6</accession>
<keyword evidence="5 6" id="KW-0472">Membrane</keyword>
<feature type="domain" description="ABC3 transporter permease C-terminal" evidence="7">
    <location>
        <begin position="2536"/>
        <end position="2656"/>
    </location>
</feature>
<protein>
    <submittedName>
        <fullName evidence="8">Uncharacterized ABC transporter permease MG468 homolog</fullName>
    </submittedName>
</protein>
<feature type="transmembrane region" description="Helical" evidence="6">
    <location>
        <begin position="2626"/>
        <end position="2648"/>
    </location>
</feature>
<dbReference type="Proteomes" id="UP000290243">
    <property type="component" value="Chromosome"/>
</dbReference>
<organism evidence="8 9">
    <name type="scientific">Mycoplasmopsis maculosa</name>
    <dbReference type="NCBI Taxonomy" id="114885"/>
    <lineage>
        <taxon>Bacteria</taxon>
        <taxon>Bacillati</taxon>
        <taxon>Mycoplasmatota</taxon>
        <taxon>Mycoplasmoidales</taxon>
        <taxon>Metamycoplasmataceae</taxon>
        <taxon>Mycoplasmopsis</taxon>
    </lineage>
</organism>
<dbReference type="GO" id="GO:0005886">
    <property type="term" value="C:plasma membrane"/>
    <property type="evidence" value="ECO:0007669"/>
    <property type="project" value="UniProtKB-SubCell"/>
</dbReference>
<evidence type="ECO:0000256" key="4">
    <source>
        <dbReference type="ARBA" id="ARBA00022989"/>
    </source>
</evidence>
<evidence type="ECO:0000256" key="2">
    <source>
        <dbReference type="ARBA" id="ARBA00022475"/>
    </source>
</evidence>
<keyword evidence="2" id="KW-1003">Cell membrane</keyword>
<feature type="transmembrane region" description="Helical" evidence="6">
    <location>
        <begin position="20"/>
        <end position="39"/>
    </location>
</feature>
<feature type="transmembrane region" description="Helical" evidence="6">
    <location>
        <begin position="1790"/>
        <end position="1812"/>
    </location>
</feature>
<evidence type="ECO:0000256" key="6">
    <source>
        <dbReference type="SAM" id="Phobius"/>
    </source>
</evidence>
<dbReference type="Pfam" id="PF02687">
    <property type="entry name" value="FtsX"/>
    <property type="match status" value="2"/>
</dbReference>
<dbReference type="RefSeq" id="WP_129646864.1">
    <property type="nucleotide sequence ID" value="NZ_LR215037.1"/>
</dbReference>